<proteinExistence type="predicted"/>
<dbReference type="AlphaFoldDB" id="A0A183CLZ5"/>
<evidence type="ECO:0000313" key="4">
    <source>
        <dbReference type="WBParaSite" id="GPLIN_001390100"/>
    </source>
</evidence>
<keyword evidence="1" id="KW-0812">Transmembrane</keyword>
<organism evidence="3 4">
    <name type="scientific">Globodera pallida</name>
    <name type="common">Potato cyst nematode worm</name>
    <name type="synonym">Heterodera pallida</name>
    <dbReference type="NCBI Taxonomy" id="36090"/>
    <lineage>
        <taxon>Eukaryota</taxon>
        <taxon>Metazoa</taxon>
        <taxon>Ecdysozoa</taxon>
        <taxon>Nematoda</taxon>
        <taxon>Chromadorea</taxon>
        <taxon>Rhabditida</taxon>
        <taxon>Tylenchina</taxon>
        <taxon>Tylenchomorpha</taxon>
        <taxon>Tylenchoidea</taxon>
        <taxon>Heteroderidae</taxon>
        <taxon>Heteroderinae</taxon>
        <taxon>Globodera</taxon>
    </lineage>
</organism>
<evidence type="ECO:0000256" key="1">
    <source>
        <dbReference type="SAM" id="Phobius"/>
    </source>
</evidence>
<sequence length="119" mass="13407">MDRRHSNCFAYCFWWLLAGPSASQVSVFQASFELDHLLLSALQASILDYLLPLASVRESAHLLQVSAFVVLGLNRFRHVLVVLPPFLAFPPTSVLLNEFLPHLSLFIFTLLLCCLSLTF</sequence>
<reference evidence="3" key="2">
    <citation type="submission" date="2014-05" db="EMBL/GenBank/DDBJ databases">
        <title>The genome and life-stage specific transcriptomes of Globodera pallida elucidate key aspects of plant parasitism by a cyst nematode.</title>
        <authorList>
            <person name="Cotton J.A."/>
            <person name="Lilley C.J."/>
            <person name="Jones L.M."/>
            <person name="Kikuchi T."/>
            <person name="Reid A.J."/>
            <person name="Thorpe P."/>
            <person name="Tsai I.J."/>
            <person name="Beasley H."/>
            <person name="Blok V."/>
            <person name="Cock P.J.A."/>
            <person name="Van den Akker S.E."/>
            <person name="Holroyd N."/>
            <person name="Hunt M."/>
            <person name="Mantelin S."/>
            <person name="Naghra H."/>
            <person name="Pain A."/>
            <person name="Palomares-Rius J.E."/>
            <person name="Zarowiecki M."/>
            <person name="Berriman M."/>
            <person name="Jones J.T."/>
            <person name="Urwin P.E."/>
        </authorList>
    </citation>
    <scope>NUCLEOTIDE SEQUENCE [LARGE SCALE GENOMIC DNA]</scope>
    <source>
        <strain evidence="3">Lindley</strain>
    </source>
</reference>
<feature type="transmembrane region" description="Helical" evidence="1">
    <location>
        <begin position="99"/>
        <end position="118"/>
    </location>
</feature>
<keyword evidence="2" id="KW-0732">Signal</keyword>
<evidence type="ECO:0000256" key="2">
    <source>
        <dbReference type="SAM" id="SignalP"/>
    </source>
</evidence>
<dbReference type="Proteomes" id="UP000050741">
    <property type="component" value="Unassembled WGS sequence"/>
</dbReference>
<keyword evidence="3" id="KW-1185">Reference proteome</keyword>
<keyword evidence="1" id="KW-0472">Membrane</keyword>
<reference evidence="3" key="1">
    <citation type="submission" date="2013-12" db="EMBL/GenBank/DDBJ databases">
        <authorList>
            <person name="Aslett M."/>
        </authorList>
    </citation>
    <scope>NUCLEOTIDE SEQUENCE [LARGE SCALE GENOMIC DNA]</scope>
    <source>
        <strain evidence="3">Lindley</strain>
    </source>
</reference>
<protein>
    <submittedName>
        <fullName evidence="4">GPI mannosyltransferase 2</fullName>
    </submittedName>
</protein>
<name>A0A183CLZ5_GLOPA</name>
<keyword evidence="1" id="KW-1133">Transmembrane helix</keyword>
<accession>A0A183CLZ5</accession>
<reference evidence="4" key="3">
    <citation type="submission" date="2016-06" db="UniProtKB">
        <authorList>
            <consortium name="WormBaseParasite"/>
        </authorList>
    </citation>
    <scope>IDENTIFICATION</scope>
</reference>
<dbReference type="WBParaSite" id="GPLIN_001390100">
    <property type="protein sequence ID" value="GPLIN_001390100"/>
    <property type="gene ID" value="GPLIN_001390100"/>
</dbReference>
<feature type="signal peptide" evidence="2">
    <location>
        <begin position="1"/>
        <end position="23"/>
    </location>
</feature>
<evidence type="ECO:0000313" key="3">
    <source>
        <dbReference type="Proteomes" id="UP000050741"/>
    </source>
</evidence>
<feature type="chain" id="PRO_5008147775" evidence="2">
    <location>
        <begin position="24"/>
        <end position="119"/>
    </location>
</feature>